<evidence type="ECO:0000256" key="10">
    <source>
        <dbReference type="RuleBase" id="RU004387"/>
    </source>
</evidence>
<organism evidence="11 12">
    <name type="scientific">Desulfomicrobium orale DSM 12838</name>
    <dbReference type="NCBI Taxonomy" id="888061"/>
    <lineage>
        <taxon>Bacteria</taxon>
        <taxon>Pseudomonadati</taxon>
        <taxon>Thermodesulfobacteriota</taxon>
        <taxon>Desulfovibrionia</taxon>
        <taxon>Desulfovibrionales</taxon>
        <taxon>Desulfomicrobiaceae</taxon>
        <taxon>Desulfomicrobium</taxon>
    </lineage>
</organism>
<dbReference type="AlphaFoldDB" id="A0A0X8JN42"/>
<dbReference type="EMBL" id="CP014230">
    <property type="protein sequence ID" value="AMD91781.1"/>
    <property type="molecule type" value="Genomic_DNA"/>
</dbReference>
<comment type="similarity">
    <text evidence="2 9">Belongs to the peptidase M18 family.</text>
</comment>
<dbReference type="OrthoDB" id="5288740at2"/>
<evidence type="ECO:0000256" key="2">
    <source>
        <dbReference type="ARBA" id="ARBA00008290"/>
    </source>
</evidence>
<dbReference type="GO" id="GO:0006508">
    <property type="term" value="P:proteolysis"/>
    <property type="evidence" value="ECO:0007669"/>
    <property type="project" value="UniProtKB-KW"/>
</dbReference>
<dbReference type="Gene3D" id="2.30.250.10">
    <property type="entry name" value="Aminopeptidase i, Domain 2"/>
    <property type="match status" value="1"/>
</dbReference>
<dbReference type="InterPro" id="IPR023358">
    <property type="entry name" value="Peptidase_M18_dom2"/>
</dbReference>
<comment type="cofactor">
    <cofactor evidence="1 10">
        <name>Zn(2+)</name>
        <dbReference type="ChEBI" id="CHEBI:29105"/>
    </cofactor>
</comment>
<evidence type="ECO:0000256" key="7">
    <source>
        <dbReference type="ARBA" id="ARBA00022833"/>
    </source>
</evidence>
<evidence type="ECO:0000256" key="9">
    <source>
        <dbReference type="RuleBase" id="RU004386"/>
    </source>
</evidence>
<dbReference type="NCBIfam" id="NF002600">
    <property type="entry name" value="PRK02256.1"/>
    <property type="match status" value="1"/>
</dbReference>
<reference evidence="12" key="1">
    <citation type="submission" date="2016-02" db="EMBL/GenBank/DDBJ databases">
        <authorList>
            <person name="Holder M.E."/>
            <person name="Ajami N.J."/>
            <person name="Petrosino J.F."/>
        </authorList>
    </citation>
    <scope>NUCLEOTIDE SEQUENCE [LARGE SCALE GENOMIC DNA]</scope>
    <source>
        <strain evidence="12">DSM 12838</strain>
    </source>
</reference>
<keyword evidence="12" id="KW-1185">Reference proteome</keyword>
<dbReference type="SUPFAM" id="SSF101821">
    <property type="entry name" value="Aminopeptidase/glucanase lid domain"/>
    <property type="match status" value="1"/>
</dbReference>
<dbReference type="GO" id="GO:0008237">
    <property type="term" value="F:metallopeptidase activity"/>
    <property type="evidence" value="ECO:0007669"/>
    <property type="project" value="UniProtKB-KW"/>
</dbReference>
<dbReference type="PRINTS" id="PR00932">
    <property type="entry name" value="AMINO1PTASE"/>
</dbReference>
<keyword evidence="5 9" id="KW-0479">Metal-binding</keyword>
<keyword evidence="3 9" id="KW-0031">Aminopeptidase</keyword>
<dbReference type="RefSeq" id="WP_066601912.1">
    <property type="nucleotide sequence ID" value="NZ_CP014230.1"/>
</dbReference>
<keyword evidence="7 9" id="KW-0862">Zinc</keyword>
<dbReference type="GO" id="GO:0004177">
    <property type="term" value="F:aminopeptidase activity"/>
    <property type="evidence" value="ECO:0007669"/>
    <property type="project" value="UniProtKB-KW"/>
</dbReference>
<dbReference type="STRING" id="888061.AXF15_00705"/>
<dbReference type="KEGG" id="doa:AXF15_00705"/>
<dbReference type="EC" id="3.4.11.-" evidence="10"/>
<evidence type="ECO:0000256" key="5">
    <source>
        <dbReference type="ARBA" id="ARBA00022723"/>
    </source>
</evidence>
<dbReference type="PANTHER" id="PTHR28570:SF2">
    <property type="entry name" value="M18 FAMILY AMINOPEPTIDASE 1-RELATED"/>
    <property type="match status" value="1"/>
</dbReference>
<evidence type="ECO:0000256" key="8">
    <source>
        <dbReference type="ARBA" id="ARBA00023049"/>
    </source>
</evidence>
<dbReference type="SUPFAM" id="SSF53187">
    <property type="entry name" value="Zn-dependent exopeptidases"/>
    <property type="match status" value="1"/>
</dbReference>
<evidence type="ECO:0000313" key="12">
    <source>
        <dbReference type="Proteomes" id="UP000063964"/>
    </source>
</evidence>
<dbReference type="Pfam" id="PF02127">
    <property type="entry name" value="Peptidase_M18"/>
    <property type="match status" value="1"/>
</dbReference>
<evidence type="ECO:0000256" key="6">
    <source>
        <dbReference type="ARBA" id="ARBA00022801"/>
    </source>
</evidence>
<dbReference type="PANTHER" id="PTHR28570">
    <property type="entry name" value="ASPARTYL AMINOPEPTIDASE"/>
    <property type="match status" value="1"/>
</dbReference>
<keyword evidence="6 9" id="KW-0378">Hydrolase</keyword>
<evidence type="ECO:0000256" key="3">
    <source>
        <dbReference type="ARBA" id="ARBA00022438"/>
    </source>
</evidence>
<accession>A0A0X8JN42</accession>
<name>A0A0X8JN42_9BACT</name>
<keyword evidence="8 9" id="KW-0482">Metalloprotease</keyword>
<sequence length="449" mass="49457">MEYKAVNCWERYASGEDRAAMGRLAGDYLDFLSVCKTERETIAWVRERAEEHGFSEDPGASRIIMPFRSKAALLVRKGARPLGDGLRLIAAHVDTPHLDLKQHPLHEACEVGLMKTHYYGGIKKYQWLARPLALHGVVILKNGRTVPVCVGEDENDPVLTVLDLLPHLSRRQREETVDKAFPGEKLNVAVGHAPAETEEDGKVRRHVLEVLHAAYGFQEEDLFSAELQIVPAGRARFVGLDRALLGGYGQDDRLCVFAACRAFWEAPASEYTQALVLWDKEEIGSDGAAGARSRFLEYALADILEAGEPATRPRHVLSRTKAVSADVHAPLDPDYQDVHDKYNASLLGFGPVFSKFTGHGGKYGASEADAEYVAWFRALLSREDIPWQMAEIGKVDEGGGGTVARELAVYGMDVIDFGPGVLSMHSPFEVSSKADLYAAVLAYGAFYRS</sequence>
<dbReference type="GO" id="GO:0008270">
    <property type="term" value="F:zinc ion binding"/>
    <property type="evidence" value="ECO:0007669"/>
    <property type="project" value="InterPro"/>
</dbReference>
<protein>
    <recommendedName>
        <fullName evidence="10">M18 family aminopeptidase</fullName>
        <ecNumber evidence="10">3.4.11.-</ecNumber>
    </recommendedName>
</protein>
<evidence type="ECO:0000256" key="1">
    <source>
        <dbReference type="ARBA" id="ARBA00001947"/>
    </source>
</evidence>
<proteinExistence type="inferred from homology"/>
<gene>
    <name evidence="11" type="ORF">AXF15_00705</name>
</gene>
<evidence type="ECO:0000256" key="4">
    <source>
        <dbReference type="ARBA" id="ARBA00022670"/>
    </source>
</evidence>
<dbReference type="Proteomes" id="UP000063964">
    <property type="component" value="Chromosome"/>
</dbReference>
<dbReference type="InterPro" id="IPR001948">
    <property type="entry name" value="Peptidase_M18"/>
</dbReference>
<keyword evidence="4 9" id="KW-0645">Protease</keyword>
<dbReference type="Gene3D" id="3.40.630.10">
    <property type="entry name" value="Zn peptidases"/>
    <property type="match status" value="1"/>
</dbReference>
<dbReference type="GO" id="GO:0005737">
    <property type="term" value="C:cytoplasm"/>
    <property type="evidence" value="ECO:0007669"/>
    <property type="project" value="UniProtKB-ARBA"/>
</dbReference>
<evidence type="ECO:0000313" key="11">
    <source>
        <dbReference type="EMBL" id="AMD91781.1"/>
    </source>
</evidence>